<dbReference type="OrthoDB" id="5041041at2759"/>
<comment type="caution">
    <text evidence="2">The sequence shown here is derived from an EMBL/GenBank/DDBJ whole genome shotgun (WGS) entry which is preliminary data.</text>
</comment>
<feature type="compositionally biased region" description="Polar residues" evidence="1">
    <location>
        <begin position="252"/>
        <end position="268"/>
    </location>
</feature>
<proteinExistence type="predicted"/>
<reference evidence="2" key="1">
    <citation type="journal article" date="2020" name="BMC Genomics">
        <title>Correction to: Identification and distribution of gene clusters required for synthesis of sphingolipid metabolism inhibitors in diverse species of the filamentous fungus Fusarium.</title>
        <authorList>
            <person name="Kim H.S."/>
            <person name="Lohmar J.M."/>
            <person name="Busman M."/>
            <person name="Brown D.W."/>
            <person name="Naumann T.A."/>
            <person name="Divon H.H."/>
            <person name="Lysoe E."/>
            <person name="Uhlig S."/>
            <person name="Proctor R.H."/>
        </authorList>
    </citation>
    <scope>NUCLEOTIDE SEQUENCE</scope>
    <source>
        <strain evidence="2">NRRL 20472</strain>
    </source>
</reference>
<evidence type="ECO:0000313" key="2">
    <source>
        <dbReference type="EMBL" id="KAF4945601.1"/>
    </source>
</evidence>
<dbReference type="Proteomes" id="UP000622797">
    <property type="component" value="Unassembled WGS sequence"/>
</dbReference>
<reference evidence="2" key="2">
    <citation type="submission" date="2020-05" db="EMBL/GenBank/DDBJ databases">
        <authorList>
            <person name="Kim H.-S."/>
            <person name="Proctor R.H."/>
            <person name="Brown D.W."/>
        </authorList>
    </citation>
    <scope>NUCLEOTIDE SEQUENCE</scope>
    <source>
        <strain evidence="2">NRRL 20472</strain>
    </source>
</reference>
<gene>
    <name evidence="2" type="ORF">FSARC_14405</name>
</gene>
<sequence length="337" mass="37505">MPYGTQIVIIINWWLLNAHEPRPPSPSKRKCCSHGPLHITALLYDSGNGGLISNKIAEKLIGTKEQESSNFPSVVGISWTFDGPNQDLETSQVQVVPGLDQDLVLGNNTDELYQSVHFDCSQTSALHQLQPIQPETAVSSFGESFAGQINAREYIENQGIIPANQRSLEVFVSLLDLYRPKAPAPLLEERKDPMEASLESLHSSTFDEASNIDSEGDWATTCDGSEHGYIVSLSEPSYVNSLTDPSEHDTWETPSQLSGTTCSASQPGTPAHGWSWVGENQCISGTEEHMIDDSQLSDFETHPGHRFWVWDTQSERWRRRGRSGLEERDWFTETSSQ</sequence>
<evidence type="ECO:0000256" key="1">
    <source>
        <dbReference type="SAM" id="MobiDB-lite"/>
    </source>
</evidence>
<dbReference type="EMBL" id="JABEXW010001227">
    <property type="protein sequence ID" value="KAF4945601.1"/>
    <property type="molecule type" value="Genomic_DNA"/>
</dbReference>
<accession>A0A8H4WPU0</accession>
<feature type="region of interest" description="Disordered" evidence="1">
    <location>
        <begin position="241"/>
        <end position="273"/>
    </location>
</feature>
<organism evidence="2 3">
    <name type="scientific">Fusarium sarcochroum</name>
    <dbReference type="NCBI Taxonomy" id="1208366"/>
    <lineage>
        <taxon>Eukaryota</taxon>
        <taxon>Fungi</taxon>
        <taxon>Dikarya</taxon>
        <taxon>Ascomycota</taxon>
        <taxon>Pezizomycotina</taxon>
        <taxon>Sordariomycetes</taxon>
        <taxon>Hypocreomycetidae</taxon>
        <taxon>Hypocreales</taxon>
        <taxon>Nectriaceae</taxon>
        <taxon>Fusarium</taxon>
        <taxon>Fusarium lateritium species complex</taxon>
    </lineage>
</organism>
<evidence type="ECO:0000313" key="3">
    <source>
        <dbReference type="Proteomes" id="UP000622797"/>
    </source>
</evidence>
<dbReference type="AlphaFoldDB" id="A0A8H4WPU0"/>
<protein>
    <submittedName>
        <fullName evidence="2">Uncharacterized protein</fullName>
    </submittedName>
</protein>
<keyword evidence="3" id="KW-1185">Reference proteome</keyword>
<name>A0A8H4WPU0_9HYPO</name>